<evidence type="ECO:0000313" key="3">
    <source>
        <dbReference type="Proteomes" id="UP001215598"/>
    </source>
</evidence>
<proteinExistence type="predicted"/>
<dbReference type="EMBL" id="JARKIB010000084">
    <property type="protein sequence ID" value="KAJ7745092.1"/>
    <property type="molecule type" value="Genomic_DNA"/>
</dbReference>
<evidence type="ECO:0000256" key="1">
    <source>
        <dbReference type="SAM" id="MobiDB-lite"/>
    </source>
</evidence>
<dbReference type="AlphaFoldDB" id="A0AAD7N4E9"/>
<gene>
    <name evidence="2" type="ORF">B0H16DRAFT_1462925</name>
</gene>
<name>A0AAD7N4E9_9AGAR</name>
<sequence>MLRYSPSCPPRLRSQPPDGIARRRPAAPPFPFSRESRAPDAAFPPCRTLQIAKDPLRRVEIAWDSPRRCTYNAILRSPSSAVGESFTATVSFVFAVVRMGLMGRCRGFLLRRRRTWKSWILPPFAGFLNADSGDPVCLLRYDFIDMDASFGDAAYCYRRICKFLNSENWIPIQTFTAPNDAAFNDFLATLKGYRKFLKDHRVVSSTAQDLF</sequence>
<keyword evidence="3" id="KW-1185">Reference proteome</keyword>
<organism evidence="2 3">
    <name type="scientific">Mycena metata</name>
    <dbReference type="NCBI Taxonomy" id="1033252"/>
    <lineage>
        <taxon>Eukaryota</taxon>
        <taxon>Fungi</taxon>
        <taxon>Dikarya</taxon>
        <taxon>Basidiomycota</taxon>
        <taxon>Agaricomycotina</taxon>
        <taxon>Agaricomycetes</taxon>
        <taxon>Agaricomycetidae</taxon>
        <taxon>Agaricales</taxon>
        <taxon>Marasmiineae</taxon>
        <taxon>Mycenaceae</taxon>
        <taxon>Mycena</taxon>
    </lineage>
</organism>
<reference evidence="2" key="1">
    <citation type="submission" date="2023-03" db="EMBL/GenBank/DDBJ databases">
        <title>Massive genome expansion in bonnet fungi (Mycena s.s.) driven by repeated elements and novel gene families across ecological guilds.</title>
        <authorList>
            <consortium name="Lawrence Berkeley National Laboratory"/>
            <person name="Harder C.B."/>
            <person name="Miyauchi S."/>
            <person name="Viragh M."/>
            <person name="Kuo A."/>
            <person name="Thoen E."/>
            <person name="Andreopoulos B."/>
            <person name="Lu D."/>
            <person name="Skrede I."/>
            <person name="Drula E."/>
            <person name="Henrissat B."/>
            <person name="Morin E."/>
            <person name="Kohler A."/>
            <person name="Barry K."/>
            <person name="LaButti K."/>
            <person name="Morin E."/>
            <person name="Salamov A."/>
            <person name="Lipzen A."/>
            <person name="Mereny Z."/>
            <person name="Hegedus B."/>
            <person name="Baldrian P."/>
            <person name="Stursova M."/>
            <person name="Weitz H."/>
            <person name="Taylor A."/>
            <person name="Grigoriev I.V."/>
            <person name="Nagy L.G."/>
            <person name="Martin F."/>
            <person name="Kauserud H."/>
        </authorList>
    </citation>
    <scope>NUCLEOTIDE SEQUENCE</scope>
    <source>
        <strain evidence="2">CBHHK182m</strain>
    </source>
</reference>
<protein>
    <submittedName>
        <fullName evidence="2">Uncharacterized protein</fullName>
    </submittedName>
</protein>
<dbReference type="Proteomes" id="UP001215598">
    <property type="component" value="Unassembled WGS sequence"/>
</dbReference>
<accession>A0AAD7N4E9</accession>
<feature type="region of interest" description="Disordered" evidence="1">
    <location>
        <begin position="1"/>
        <end position="41"/>
    </location>
</feature>
<comment type="caution">
    <text evidence="2">The sequence shown here is derived from an EMBL/GenBank/DDBJ whole genome shotgun (WGS) entry which is preliminary data.</text>
</comment>
<evidence type="ECO:0000313" key="2">
    <source>
        <dbReference type="EMBL" id="KAJ7745092.1"/>
    </source>
</evidence>